<dbReference type="InterPro" id="IPR052372">
    <property type="entry name" value="YpjD/HemX"/>
</dbReference>
<protein>
    <submittedName>
        <fullName evidence="3">ABC-type uncharacterized transport system permease subunit</fullName>
    </submittedName>
</protein>
<dbReference type="GO" id="GO:0017004">
    <property type="term" value="P:cytochrome complex assembly"/>
    <property type="evidence" value="ECO:0007669"/>
    <property type="project" value="InterPro"/>
</dbReference>
<feature type="transmembrane region" description="Helical" evidence="1">
    <location>
        <begin position="133"/>
        <end position="154"/>
    </location>
</feature>
<accession>A0A4R3XUS6</accession>
<name>A0A4R3XUS6_9PROT</name>
<feature type="transmembrane region" description="Helical" evidence="1">
    <location>
        <begin position="242"/>
        <end position="261"/>
    </location>
</feature>
<dbReference type="EMBL" id="SMCO01000017">
    <property type="protein sequence ID" value="TCV82996.1"/>
    <property type="molecule type" value="Genomic_DNA"/>
</dbReference>
<dbReference type="PANTHER" id="PTHR38034:SF1">
    <property type="entry name" value="INNER MEMBRANE PROTEIN YPJD"/>
    <property type="match status" value="1"/>
</dbReference>
<evidence type="ECO:0000256" key="1">
    <source>
        <dbReference type="SAM" id="Phobius"/>
    </source>
</evidence>
<feature type="transmembrane region" description="Helical" evidence="1">
    <location>
        <begin position="64"/>
        <end position="85"/>
    </location>
</feature>
<keyword evidence="1" id="KW-1133">Transmembrane helix</keyword>
<feature type="domain" description="Cytochrome c assembly protein" evidence="2">
    <location>
        <begin position="47"/>
        <end position="268"/>
    </location>
</feature>
<gene>
    <name evidence="3" type="ORF">EDC63_11731</name>
</gene>
<feature type="transmembrane region" description="Helical" evidence="1">
    <location>
        <begin position="6"/>
        <end position="22"/>
    </location>
</feature>
<dbReference type="PANTHER" id="PTHR38034">
    <property type="entry name" value="INNER MEMBRANE PROTEIN YPJD"/>
    <property type="match status" value="1"/>
</dbReference>
<dbReference type="InterPro" id="IPR002541">
    <property type="entry name" value="Cyt_c_assembly"/>
</dbReference>
<feature type="transmembrane region" description="Helical" evidence="1">
    <location>
        <begin position="97"/>
        <end position="113"/>
    </location>
</feature>
<feature type="transmembrane region" description="Helical" evidence="1">
    <location>
        <begin position="179"/>
        <end position="200"/>
    </location>
</feature>
<dbReference type="Pfam" id="PF01578">
    <property type="entry name" value="Cytochrom_C_asm"/>
    <property type="match status" value="1"/>
</dbReference>
<organism evidence="3 4">
    <name type="scientific">Sulfurirhabdus autotrophica</name>
    <dbReference type="NCBI Taxonomy" id="1706046"/>
    <lineage>
        <taxon>Bacteria</taxon>
        <taxon>Pseudomonadati</taxon>
        <taxon>Pseudomonadota</taxon>
        <taxon>Betaproteobacteria</taxon>
        <taxon>Nitrosomonadales</taxon>
        <taxon>Sulfuricellaceae</taxon>
        <taxon>Sulfurirhabdus</taxon>
    </lineage>
</organism>
<dbReference type="AlphaFoldDB" id="A0A4R3XUS6"/>
<proteinExistence type="predicted"/>
<dbReference type="GO" id="GO:0020037">
    <property type="term" value="F:heme binding"/>
    <property type="evidence" value="ECO:0007669"/>
    <property type="project" value="InterPro"/>
</dbReference>
<dbReference type="RefSeq" id="WP_124944851.1">
    <property type="nucleotide sequence ID" value="NZ_BHVT01000003.1"/>
</dbReference>
<dbReference type="Proteomes" id="UP000295367">
    <property type="component" value="Unassembled WGS sequence"/>
</dbReference>
<comment type="caution">
    <text evidence="3">The sequence shown here is derived from an EMBL/GenBank/DDBJ whole genome shotgun (WGS) entry which is preliminary data.</text>
</comment>
<keyword evidence="1" id="KW-0812">Transmembrane</keyword>
<feature type="transmembrane region" description="Helical" evidence="1">
    <location>
        <begin position="212"/>
        <end position="230"/>
    </location>
</feature>
<sequence length="271" mass="30553">MIQTLPSIVTSLLYAALGLHFWRTHWHAKKQPPEKSAWEKWALLSPLVVHATLVYQSLFGGSDFNMGVSNAVSTMAFLTVLIYWLASFSYKFEGLQALVLPIAAICVLLPAVFPENHPIPYANFPAFRFHLLISMVAYSLFTIAALHATLMTLIERQLHHGSLPFMLANMPPLLTMETLLFRIIFIGFILLTLSLGSGMLFSDELFGKPMPFNHKTIFAIISWGIFAALLSGRKIYGWRGRIAVRWTISGFAMLFLAYFGSKFVLEVILHR</sequence>
<keyword evidence="4" id="KW-1185">Reference proteome</keyword>
<dbReference type="OrthoDB" id="9780793at2"/>
<keyword evidence="1" id="KW-0472">Membrane</keyword>
<evidence type="ECO:0000313" key="3">
    <source>
        <dbReference type="EMBL" id="TCV82996.1"/>
    </source>
</evidence>
<evidence type="ECO:0000259" key="2">
    <source>
        <dbReference type="Pfam" id="PF01578"/>
    </source>
</evidence>
<reference evidence="3 4" key="1">
    <citation type="submission" date="2019-03" db="EMBL/GenBank/DDBJ databases">
        <title>Genomic Encyclopedia of Type Strains, Phase IV (KMG-IV): sequencing the most valuable type-strain genomes for metagenomic binning, comparative biology and taxonomic classification.</title>
        <authorList>
            <person name="Goeker M."/>
        </authorList>
    </citation>
    <scope>NUCLEOTIDE SEQUENCE [LARGE SCALE GENOMIC DNA]</scope>
    <source>
        <strain evidence="3 4">DSM 100309</strain>
    </source>
</reference>
<evidence type="ECO:0000313" key="4">
    <source>
        <dbReference type="Proteomes" id="UP000295367"/>
    </source>
</evidence>